<dbReference type="InterPro" id="IPR012338">
    <property type="entry name" value="Beta-lactam/transpept-like"/>
</dbReference>
<keyword evidence="3" id="KW-1185">Reference proteome</keyword>
<dbReference type="PANTHER" id="PTHR46825:SF9">
    <property type="entry name" value="BETA-LACTAMASE-RELATED DOMAIN-CONTAINING PROTEIN"/>
    <property type="match status" value="1"/>
</dbReference>
<dbReference type="GO" id="GO:0016787">
    <property type="term" value="F:hydrolase activity"/>
    <property type="evidence" value="ECO:0007669"/>
    <property type="project" value="UniProtKB-KW"/>
</dbReference>
<dbReference type="Pfam" id="PF00144">
    <property type="entry name" value="Beta-lactamase"/>
    <property type="match status" value="1"/>
</dbReference>
<dbReference type="InterPro" id="IPR050491">
    <property type="entry name" value="AmpC-like"/>
</dbReference>
<dbReference type="EMBL" id="BJYA01000005">
    <property type="protein sequence ID" value="GEN45471.1"/>
    <property type="molecule type" value="Genomic_DNA"/>
</dbReference>
<name>A0A511W3Y7_9BACI</name>
<organism evidence="2 3">
    <name type="scientific">Alkalibacillus haloalkaliphilus</name>
    <dbReference type="NCBI Taxonomy" id="94136"/>
    <lineage>
        <taxon>Bacteria</taxon>
        <taxon>Bacillati</taxon>
        <taxon>Bacillota</taxon>
        <taxon>Bacilli</taxon>
        <taxon>Bacillales</taxon>
        <taxon>Bacillaceae</taxon>
        <taxon>Alkalibacillus</taxon>
    </lineage>
</organism>
<evidence type="ECO:0000313" key="2">
    <source>
        <dbReference type="EMBL" id="GEN45471.1"/>
    </source>
</evidence>
<keyword evidence="2" id="KW-0378">Hydrolase</keyword>
<comment type="caution">
    <text evidence="2">The sequence shown here is derived from an EMBL/GenBank/DDBJ whole genome shotgun (WGS) entry which is preliminary data.</text>
</comment>
<dbReference type="Gene3D" id="3.40.710.10">
    <property type="entry name" value="DD-peptidase/beta-lactamase superfamily"/>
    <property type="match status" value="1"/>
</dbReference>
<protein>
    <submittedName>
        <fullName evidence="2">Serine hydrolase</fullName>
    </submittedName>
</protein>
<evidence type="ECO:0000259" key="1">
    <source>
        <dbReference type="Pfam" id="PF00144"/>
    </source>
</evidence>
<proteinExistence type="predicted"/>
<gene>
    <name evidence="2" type="ORF">AHA02nite_12470</name>
</gene>
<dbReference type="AlphaFoldDB" id="A0A511W3Y7"/>
<dbReference type="SUPFAM" id="SSF56601">
    <property type="entry name" value="beta-lactamase/transpeptidase-like"/>
    <property type="match status" value="1"/>
</dbReference>
<dbReference type="RefSeq" id="WP_146815431.1">
    <property type="nucleotide sequence ID" value="NZ_BJYA01000005.1"/>
</dbReference>
<accession>A0A511W3Y7</accession>
<reference evidence="2 3" key="1">
    <citation type="submission" date="2019-07" db="EMBL/GenBank/DDBJ databases">
        <title>Whole genome shotgun sequence of Alkalibacillus haloalkaliphilus NBRC 103110.</title>
        <authorList>
            <person name="Hosoyama A."/>
            <person name="Uohara A."/>
            <person name="Ohji S."/>
            <person name="Ichikawa N."/>
        </authorList>
    </citation>
    <scope>NUCLEOTIDE SEQUENCE [LARGE SCALE GENOMIC DNA]</scope>
    <source>
        <strain evidence="2 3">NBRC 103110</strain>
    </source>
</reference>
<dbReference type="PANTHER" id="PTHR46825">
    <property type="entry name" value="D-ALANYL-D-ALANINE-CARBOXYPEPTIDASE/ENDOPEPTIDASE AMPH"/>
    <property type="match status" value="1"/>
</dbReference>
<dbReference type="OrthoDB" id="9803467at2"/>
<dbReference type="Proteomes" id="UP000321440">
    <property type="component" value="Unassembled WGS sequence"/>
</dbReference>
<feature type="domain" description="Beta-lactamase-related" evidence="1">
    <location>
        <begin position="12"/>
        <end position="356"/>
    </location>
</feature>
<evidence type="ECO:0000313" key="3">
    <source>
        <dbReference type="Proteomes" id="UP000321440"/>
    </source>
</evidence>
<sequence length="478" mass="53419">MKQVWVKSYETYIEEILDKYQVPGAAFGVVKGGEVIYERGFGYRNVDEQLEVNEDTIFGIASITKSFTGVAIMQLQEAGELSVEDKAVKYLPVLNFGNKQHTEKVTIHHLLTHTAGLPPLPSLYHAMRRSMENDSSVSEKQMERVKSHEPIETYEELMTFIGQLEVDLLGEPGEEFSYSNDCYALLGAIIERVSGVPYDQYVTENILKPAGMVNSTFKMDEVLQSDNVTTIYATEEKDGEKEVYASEAWWDSYAMCAGGFLRSTLADMMRYTEIFRNEGKVGESRIITPESVQVMIQPHVQFQDNKYYGYGLMITPNYNGGTLVEHGGSLKGVSSNMGVVPEKGLACVVLNNLSGVPAFKLMLAGFNAAQDIAPEKPLTSFNDYAVNETDFDLYVGIYKSGEGAEVAISKEDDKLYYKGEGEALLMRPVGEHLFTIEISESESPIRFLFNNEGEVRGLFHGVRQIPKALDVEEEVETR</sequence>
<dbReference type="InterPro" id="IPR001466">
    <property type="entry name" value="Beta-lactam-related"/>
</dbReference>